<dbReference type="PANTHER" id="PTHR45947:SF3">
    <property type="entry name" value="SULFOQUINOVOSYL TRANSFERASE SQD2"/>
    <property type="match status" value="1"/>
</dbReference>
<dbReference type="Pfam" id="PF13439">
    <property type="entry name" value="Glyco_transf_4"/>
    <property type="match status" value="1"/>
</dbReference>
<name>A0ABY1CEI4_9FIRM</name>
<gene>
    <name evidence="3" type="ORF">SAMN02745906_3437</name>
</gene>
<evidence type="ECO:0000313" key="4">
    <source>
        <dbReference type="Proteomes" id="UP000198970"/>
    </source>
</evidence>
<dbReference type="CDD" id="cd03811">
    <property type="entry name" value="GT4_GT28_WabH-like"/>
    <property type="match status" value="1"/>
</dbReference>
<keyword evidence="4" id="KW-1185">Reference proteome</keyword>
<dbReference type="EMBL" id="LT630003">
    <property type="protein sequence ID" value="SET96069.1"/>
    <property type="molecule type" value="Genomic_DNA"/>
</dbReference>
<dbReference type="RefSeq" id="WP_100042999.1">
    <property type="nucleotide sequence ID" value="NZ_LT630003.1"/>
</dbReference>
<sequence>MSRRIKVLHVLKSSSYSGAENVAITIIKHLDENYEAVYLATKGEIEDVLRKEDICYFLLDKFTRRNISKIIKEYQPDIVHAHDFTATVLCAMILRSFRLISHLHYDPPWVNNWNIRTIVFKCCKKRISKVLTVSTDMFQNMVFANKFKEKVIVVKNPLDVERIKQKANDKQYNNFFAIDIVFVGRFVEQKNPQRFIRLVEMLKKEGFDKLCCIMLGDGNLLEECQRMVKCIGLEENVQLLGFQSNPYAYINKSSLLCLTSRWEGFGLVIAEANILGVPVLSTKTSGACEILGEKAWEICESDEEFVDKAKQLLTDHFQYKIKSKEALDRAKRFSDMEAYMSQIISIYKEEV</sequence>
<accession>A0ABY1CEI4</accession>
<reference evidence="3 4" key="1">
    <citation type="submission" date="2016-10" db="EMBL/GenBank/DDBJ databases">
        <authorList>
            <person name="Varghese N."/>
            <person name="Submissions S."/>
        </authorList>
    </citation>
    <scope>NUCLEOTIDE SEQUENCE [LARGE SCALE GENOMIC DNA]</scope>
    <source>
        <strain evidence="3 4">ATCC 19403</strain>
    </source>
</reference>
<dbReference type="Pfam" id="PF00534">
    <property type="entry name" value="Glycos_transf_1"/>
    <property type="match status" value="1"/>
</dbReference>
<evidence type="ECO:0000259" key="2">
    <source>
        <dbReference type="Pfam" id="PF13439"/>
    </source>
</evidence>
<proteinExistence type="predicted"/>
<dbReference type="SUPFAM" id="SSF53756">
    <property type="entry name" value="UDP-Glycosyltransferase/glycogen phosphorylase"/>
    <property type="match status" value="1"/>
</dbReference>
<protein>
    <submittedName>
        <fullName evidence="3">Glycosyltransferase involved in cell wall bisynthesis</fullName>
    </submittedName>
</protein>
<feature type="domain" description="Glycosyltransferase subfamily 4-like N-terminal" evidence="2">
    <location>
        <begin position="17"/>
        <end position="162"/>
    </location>
</feature>
<dbReference type="InterPro" id="IPR001296">
    <property type="entry name" value="Glyco_trans_1"/>
</dbReference>
<dbReference type="Proteomes" id="UP000198970">
    <property type="component" value="Chromosome I"/>
</dbReference>
<dbReference type="InterPro" id="IPR028098">
    <property type="entry name" value="Glyco_trans_4-like_N"/>
</dbReference>
<feature type="domain" description="Glycosyl transferase family 1" evidence="1">
    <location>
        <begin position="179"/>
        <end position="322"/>
    </location>
</feature>
<evidence type="ECO:0000259" key="1">
    <source>
        <dbReference type="Pfam" id="PF00534"/>
    </source>
</evidence>
<organism evidence="3 4">
    <name type="scientific">Lacrimispora sphenoides JCM 1415</name>
    <dbReference type="NCBI Taxonomy" id="1297793"/>
    <lineage>
        <taxon>Bacteria</taxon>
        <taxon>Bacillati</taxon>
        <taxon>Bacillota</taxon>
        <taxon>Clostridia</taxon>
        <taxon>Lachnospirales</taxon>
        <taxon>Lachnospiraceae</taxon>
        <taxon>Lacrimispora</taxon>
    </lineage>
</organism>
<dbReference type="InterPro" id="IPR050194">
    <property type="entry name" value="Glycosyltransferase_grp1"/>
</dbReference>
<dbReference type="Gene3D" id="3.40.50.2000">
    <property type="entry name" value="Glycogen Phosphorylase B"/>
    <property type="match status" value="2"/>
</dbReference>
<dbReference type="PANTHER" id="PTHR45947">
    <property type="entry name" value="SULFOQUINOVOSYL TRANSFERASE SQD2"/>
    <property type="match status" value="1"/>
</dbReference>
<evidence type="ECO:0000313" key="3">
    <source>
        <dbReference type="EMBL" id="SET96069.1"/>
    </source>
</evidence>